<gene>
    <name evidence="4" type="ORF">KGA66_19525</name>
</gene>
<keyword evidence="5" id="KW-1185">Reference proteome</keyword>
<reference evidence="4" key="1">
    <citation type="submission" date="2021-04" db="EMBL/GenBank/DDBJ databases">
        <title>Genome based classification of Actinospica acidithermotolerans sp. nov., an actinobacterium isolated from an Indonesian hot spring.</title>
        <authorList>
            <person name="Kusuma A.B."/>
            <person name="Putra K.E."/>
            <person name="Nafisah S."/>
            <person name="Loh J."/>
            <person name="Nouioui I."/>
            <person name="Goodfellow M."/>
        </authorList>
    </citation>
    <scope>NUCLEOTIDE SEQUENCE</scope>
    <source>
        <strain evidence="4">DSM 45618</strain>
    </source>
</reference>
<sequence>MAEGATTGNPAAARSGPAGAGGLVLVRDERGVLSVMHCLPDELILDPGFQQAYRAESAALAALDEPRLAEPLSYILDAAGHIVATVRRHLAGVALATLLDGAGRAIEAQAAATVVSDVLIALDALHRRGVAHRALDADHVVVTRGGDCVVVGAGLAVRPDGDDLGDAMAFDLAAVLELFESCLSAGRGAGQPHGVAQNVYTAMTEARHAPVDRWEQGSVAAEMLAALESAAEQFGPGWRERGHDRLATGARLARGPRGHRTKRDRRTASREAWHLPTALITRSGMQADTAQPDTGTSGFGGRALRREAPTTPRRRRFAAVAVPLLALLALLLLGFALRGALSSPAPKSPPPPSLAVVTGAQAPPSNALTSAAASGPAPSPSPSPTRLIVQADAAAPAPVTRVTSLSIASLSFTSVSSQTATVVVDAGTSGNAAVDVAVTITQNSPYGPMTRTDHFAFSGQRRYTLSDSFRAMPCNWGSGSAQVVAEVSVIATVPSTGASATTSGHLDSTACR</sequence>
<keyword evidence="2" id="KW-1133">Transmembrane helix</keyword>
<feature type="compositionally biased region" description="Basic residues" evidence="1">
    <location>
        <begin position="254"/>
        <end position="265"/>
    </location>
</feature>
<evidence type="ECO:0000313" key="4">
    <source>
        <dbReference type="EMBL" id="MBS2965249.1"/>
    </source>
</evidence>
<dbReference type="EMBL" id="JAGSXH010000075">
    <property type="protein sequence ID" value="MBS2965249.1"/>
    <property type="molecule type" value="Genomic_DNA"/>
</dbReference>
<feature type="compositionally biased region" description="Polar residues" evidence="1">
    <location>
        <begin position="283"/>
        <end position="296"/>
    </location>
</feature>
<dbReference type="SUPFAM" id="SSF56112">
    <property type="entry name" value="Protein kinase-like (PK-like)"/>
    <property type="match status" value="1"/>
</dbReference>
<dbReference type="AlphaFoldDB" id="A0A8J7WSE2"/>
<dbReference type="Gene3D" id="3.30.200.20">
    <property type="entry name" value="Phosphorylase Kinase, domain 1"/>
    <property type="match status" value="1"/>
</dbReference>
<proteinExistence type="predicted"/>
<feature type="region of interest" description="Disordered" evidence="1">
    <location>
        <begin position="365"/>
        <end position="385"/>
    </location>
</feature>
<organism evidence="4 5">
    <name type="scientific">Actinocrinis puniceicyclus</name>
    <dbReference type="NCBI Taxonomy" id="977794"/>
    <lineage>
        <taxon>Bacteria</taxon>
        <taxon>Bacillati</taxon>
        <taxon>Actinomycetota</taxon>
        <taxon>Actinomycetes</taxon>
        <taxon>Catenulisporales</taxon>
        <taxon>Actinospicaceae</taxon>
        <taxon>Actinocrinis</taxon>
    </lineage>
</organism>
<dbReference type="GO" id="GO:0005524">
    <property type="term" value="F:ATP binding"/>
    <property type="evidence" value="ECO:0007669"/>
    <property type="project" value="InterPro"/>
</dbReference>
<name>A0A8J7WSE2_9ACTN</name>
<dbReference type="RefSeq" id="WP_211469607.1">
    <property type="nucleotide sequence ID" value="NZ_JAGSXH010000075.1"/>
</dbReference>
<evidence type="ECO:0000259" key="3">
    <source>
        <dbReference type="PROSITE" id="PS50011"/>
    </source>
</evidence>
<dbReference type="InterPro" id="IPR011009">
    <property type="entry name" value="Kinase-like_dom_sf"/>
</dbReference>
<evidence type="ECO:0000313" key="5">
    <source>
        <dbReference type="Proteomes" id="UP000677913"/>
    </source>
</evidence>
<feature type="transmembrane region" description="Helical" evidence="2">
    <location>
        <begin position="317"/>
        <end position="337"/>
    </location>
</feature>
<keyword evidence="2" id="KW-0812">Transmembrane</keyword>
<dbReference type="GO" id="GO:0004672">
    <property type="term" value="F:protein kinase activity"/>
    <property type="evidence" value="ECO:0007669"/>
    <property type="project" value="InterPro"/>
</dbReference>
<dbReference type="PROSITE" id="PS50011">
    <property type="entry name" value="PROTEIN_KINASE_DOM"/>
    <property type="match status" value="1"/>
</dbReference>
<accession>A0A8J7WSE2</accession>
<dbReference type="InterPro" id="IPR000719">
    <property type="entry name" value="Prot_kinase_dom"/>
</dbReference>
<dbReference type="Gene3D" id="1.10.510.10">
    <property type="entry name" value="Transferase(Phosphotransferase) domain 1"/>
    <property type="match status" value="1"/>
</dbReference>
<evidence type="ECO:0000256" key="1">
    <source>
        <dbReference type="SAM" id="MobiDB-lite"/>
    </source>
</evidence>
<protein>
    <recommendedName>
        <fullName evidence="3">Protein kinase domain-containing protein</fullName>
    </recommendedName>
</protein>
<dbReference type="Proteomes" id="UP000677913">
    <property type="component" value="Unassembled WGS sequence"/>
</dbReference>
<feature type="domain" description="Protein kinase" evidence="3">
    <location>
        <begin position="1"/>
        <end position="328"/>
    </location>
</feature>
<comment type="caution">
    <text evidence="4">The sequence shown here is derived from an EMBL/GenBank/DDBJ whole genome shotgun (WGS) entry which is preliminary data.</text>
</comment>
<evidence type="ECO:0000256" key="2">
    <source>
        <dbReference type="SAM" id="Phobius"/>
    </source>
</evidence>
<feature type="region of interest" description="Disordered" evidence="1">
    <location>
        <begin position="254"/>
        <end position="312"/>
    </location>
</feature>
<keyword evidence="2" id="KW-0472">Membrane</keyword>